<accession>A0A1I5P4J3</accession>
<gene>
    <name evidence="2" type="ORF">SAMN04515674_102279</name>
</gene>
<dbReference type="InterPro" id="IPR041685">
    <property type="entry name" value="AAA_GajA/Old/RecF-like"/>
</dbReference>
<proteinExistence type="predicted"/>
<dbReference type="EMBL" id="FOXH01000002">
    <property type="protein sequence ID" value="SFP29014.1"/>
    <property type="molecule type" value="Genomic_DNA"/>
</dbReference>
<evidence type="ECO:0000313" key="3">
    <source>
        <dbReference type="Proteomes" id="UP000199306"/>
    </source>
</evidence>
<reference evidence="2 3" key="1">
    <citation type="submission" date="2016-10" db="EMBL/GenBank/DDBJ databases">
        <authorList>
            <person name="de Groot N.N."/>
        </authorList>
    </citation>
    <scope>NUCLEOTIDE SEQUENCE [LARGE SCALE GENOMIC DNA]</scope>
    <source>
        <strain evidence="3">E92,LMG 26720,CCM 7988</strain>
    </source>
</reference>
<sequence length="610" mass="72164">MFMELLYIWIENYKGISQIGVNLSNKYRFNYKKDTNTLTFKETPNYTADFFADNISNLTGLIGKNGTGKTTILRYIIDYLSDGTAEEDLNKDSFFIYSKESIIYYYKYGGNLEIEGKIERIDSQIDLRSYKTSYYLIFISNHFDPTPLYSIDPTKNEYGYSKNLSTNYLLTNDVKTLSNDDKKEYTYNEHVYSFAATELFRIVKLFNWARNDSNETGEFIMDKVPQFMNIRLNMGSSNYTHYEHLNKVLKFYFNKTDLKKKTHIGFLINILCVGLLHIDFHKFLNFIPITNVIDKIYDFIGTYKNQRNPIESLFEQFKIIYNNFTTALEQLEILKDFLIFFDKSLDNDVIIKYVDQALSIKLVDAVHIELFPMLQKYFDLKKIGDYLQLYFSHEYFGESTISSGEYTLLSFFGRLQELKWDEDKKPILILIDEAELALHPQWQKQFIYYLTKFIQIKFKHRKVQIILTSHSPFIISDLPPHCLIFLDKTSENKTVIEDSLINHKETFGANIHELFTESFFLNDGLMGTFAKKKINELISDIENVHNIISEKTYNEKYRKRINIIGERFLRKKIDELIAPKLENNAIDELIEDRKKDIELLERLRKENDKN</sequence>
<organism evidence="2 3">
    <name type="scientific">Pseudarcicella hirudinis</name>
    <dbReference type="NCBI Taxonomy" id="1079859"/>
    <lineage>
        <taxon>Bacteria</taxon>
        <taxon>Pseudomonadati</taxon>
        <taxon>Bacteroidota</taxon>
        <taxon>Cytophagia</taxon>
        <taxon>Cytophagales</taxon>
        <taxon>Flectobacillaceae</taxon>
        <taxon>Pseudarcicella</taxon>
    </lineage>
</organism>
<dbReference type="SUPFAM" id="SSF52540">
    <property type="entry name" value="P-loop containing nucleoside triphosphate hydrolases"/>
    <property type="match status" value="1"/>
</dbReference>
<dbReference type="GO" id="GO:0000731">
    <property type="term" value="P:DNA synthesis involved in DNA repair"/>
    <property type="evidence" value="ECO:0007669"/>
    <property type="project" value="TreeGrafter"/>
</dbReference>
<feature type="domain" description="Endonuclease GajA/Old nuclease/RecF-like AAA" evidence="1">
    <location>
        <begin position="3"/>
        <end position="475"/>
    </location>
</feature>
<evidence type="ECO:0000259" key="1">
    <source>
        <dbReference type="Pfam" id="PF13175"/>
    </source>
</evidence>
<evidence type="ECO:0000313" key="2">
    <source>
        <dbReference type="EMBL" id="SFP29014.1"/>
    </source>
</evidence>
<keyword evidence="3" id="KW-1185">Reference proteome</keyword>
<dbReference type="Gene3D" id="3.40.50.300">
    <property type="entry name" value="P-loop containing nucleotide triphosphate hydrolases"/>
    <property type="match status" value="1"/>
</dbReference>
<dbReference type="InterPro" id="IPR027417">
    <property type="entry name" value="P-loop_NTPase"/>
</dbReference>
<dbReference type="Proteomes" id="UP000199306">
    <property type="component" value="Unassembled WGS sequence"/>
</dbReference>
<name>A0A1I5P4J3_9BACT</name>
<dbReference type="Pfam" id="PF13175">
    <property type="entry name" value="AAA_15"/>
    <property type="match status" value="1"/>
</dbReference>
<protein>
    <submittedName>
        <fullName evidence="2">AAA domain-containing protein, putative AbiEii toxin, Type IV TA system</fullName>
    </submittedName>
</protein>
<dbReference type="PANTHER" id="PTHR32182:SF22">
    <property type="entry name" value="ATP-DEPENDENT ENDONUCLEASE, OLD FAMILY-RELATED"/>
    <property type="match status" value="1"/>
</dbReference>
<dbReference type="STRING" id="1079859.SAMN04515674_102279"/>
<dbReference type="AlphaFoldDB" id="A0A1I5P4J3"/>
<dbReference type="GO" id="GO:0006302">
    <property type="term" value="P:double-strand break repair"/>
    <property type="evidence" value="ECO:0007669"/>
    <property type="project" value="TreeGrafter"/>
</dbReference>
<dbReference type="PANTHER" id="PTHR32182">
    <property type="entry name" value="DNA REPLICATION AND REPAIR PROTEIN RECF"/>
    <property type="match status" value="1"/>
</dbReference>